<evidence type="ECO:0000313" key="1">
    <source>
        <dbReference type="EMBL" id="KAJ8565877.1"/>
    </source>
</evidence>
<dbReference type="Proteomes" id="UP001152561">
    <property type="component" value="Unassembled WGS sequence"/>
</dbReference>
<reference evidence="2" key="1">
    <citation type="journal article" date="2023" name="Proc. Natl. Acad. Sci. U.S.A.">
        <title>Genomic and structural basis for evolution of tropane alkaloid biosynthesis.</title>
        <authorList>
            <person name="Wanga Y.-J."/>
            <person name="Taina T."/>
            <person name="Yua J.-Y."/>
            <person name="Lia J."/>
            <person name="Xua B."/>
            <person name="Chenc J."/>
            <person name="D'Auriad J.C."/>
            <person name="Huanga J.-P."/>
            <person name="Huanga S.-X."/>
        </authorList>
    </citation>
    <scope>NUCLEOTIDE SEQUENCE [LARGE SCALE GENOMIC DNA]</scope>
    <source>
        <strain evidence="2">cv. KIB-2019</strain>
    </source>
</reference>
<keyword evidence="2" id="KW-1185">Reference proteome</keyword>
<name>A0A9Q1MQE7_9SOLA</name>
<organism evidence="1 2">
    <name type="scientific">Anisodus acutangulus</name>
    <dbReference type="NCBI Taxonomy" id="402998"/>
    <lineage>
        <taxon>Eukaryota</taxon>
        <taxon>Viridiplantae</taxon>
        <taxon>Streptophyta</taxon>
        <taxon>Embryophyta</taxon>
        <taxon>Tracheophyta</taxon>
        <taxon>Spermatophyta</taxon>
        <taxon>Magnoliopsida</taxon>
        <taxon>eudicotyledons</taxon>
        <taxon>Gunneridae</taxon>
        <taxon>Pentapetalae</taxon>
        <taxon>asterids</taxon>
        <taxon>lamiids</taxon>
        <taxon>Solanales</taxon>
        <taxon>Solanaceae</taxon>
        <taxon>Solanoideae</taxon>
        <taxon>Hyoscyameae</taxon>
        <taxon>Anisodus</taxon>
    </lineage>
</organism>
<gene>
    <name evidence="1" type="ORF">K7X08_008453</name>
</gene>
<dbReference type="AlphaFoldDB" id="A0A9Q1MQE7"/>
<protein>
    <submittedName>
        <fullName evidence="1">Uncharacterized protein</fullName>
    </submittedName>
</protein>
<evidence type="ECO:0000313" key="2">
    <source>
        <dbReference type="Proteomes" id="UP001152561"/>
    </source>
</evidence>
<sequence length="75" mass="7953">MICVITVAQVEKVTEYLVPTAQVKKAVDVIVSTAPDEKTTDVLAQVNGKVVSAEVEVDSEKVVEGVLAQINALDN</sequence>
<proteinExistence type="predicted"/>
<comment type="caution">
    <text evidence="1">The sequence shown here is derived from an EMBL/GenBank/DDBJ whole genome shotgun (WGS) entry which is preliminary data.</text>
</comment>
<dbReference type="EMBL" id="JAJAGQ010000004">
    <property type="protein sequence ID" value="KAJ8565877.1"/>
    <property type="molecule type" value="Genomic_DNA"/>
</dbReference>
<accession>A0A9Q1MQE7</accession>